<dbReference type="EMBL" id="KI695535">
    <property type="protein sequence ID" value="ETM35347.1"/>
    <property type="molecule type" value="Genomic_DNA"/>
</dbReference>
<organism evidence="2">
    <name type="scientific">Phytophthora nicotianae</name>
    <name type="common">Potato buckeye rot agent</name>
    <name type="synonym">Phytophthora parasitica</name>
    <dbReference type="NCBI Taxonomy" id="4792"/>
    <lineage>
        <taxon>Eukaryota</taxon>
        <taxon>Sar</taxon>
        <taxon>Stramenopiles</taxon>
        <taxon>Oomycota</taxon>
        <taxon>Peronosporomycetes</taxon>
        <taxon>Peronosporales</taxon>
        <taxon>Peronosporaceae</taxon>
        <taxon>Phytophthora</taxon>
    </lineage>
</organism>
<reference evidence="2" key="1">
    <citation type="submission" date="2013-11" db="EMBL/GenBank/DDBJ databases">
        <title>The Genome Sequence of Phytophthora parasitica IAC_01/95.</title>
        <authorList>
            <consortium name="The Broad Institute Genomics Platform"/>
            <person name="Russ C."/>
            <person name="Tyler B."/>
            <person name="Panabieres F."/>
            <person name="Shan W."/>
            <person name="Tripathy S."/>
            <person name="Grunwald N."/>
            <person name="Machado M."/>
            <person name="Johnson C.S."/>
            <person name="Arredondo F."/>
            <person name="Hong C."/>
            <person name="Coffey M."/>
            <person name="Young S.K."/>
            <person name="Zeng Q."/>
            <person name="Gargeya S."/>
            <person name="Fitzgerald M."/>
            <person name="Abouelleil A."/>
            <person name="Alvarado L."/>
            <person name="Chapman S.B."/>
            <person name="Gainer-Dewar J."/>
            <person name="Goldberg J."/>
            <person name="Griggs A."/>
            <person name="Gujja S."/>
            <person name="Hansen M."/>
            <person name="Howarth C."/>
            <person name="Imamovic A."/>
            <person name="Ireland A."/>
            <person name="Larimer J."/>
            <person name="McCowan C."/>
            <person name="Murphy C."/>
            <person name="Pearson M."/>
            <person name="Poon T.W."/>
            <person name="Priest M."/>
            <person name="Roberts A."/>
            <person name="Saif S."/>
            <person name="Shea T."/>
            <person name="Sykes S."/>
            <person name="Wortman J."/>
            <person name="Nusbaum C."/>
            <person name="Birren B."/>
        </authorList>
    </citation>
    <scope>NUCLEOTIDE SEQUENCE [LARGE SCALE GENOMIC DNA]</scope>
    <source>
        <strain evidence="2">IAC_01/95</strain>
    </source>
</reference>
<proteinExistence type="predicted"/>
<accession>W2MG63</accession>
<protein>
    <submittedName>
        <fullName evidence="2">Uncharacterized protein</fullName>
    </submittedName>
</protein>
<name>W2MG63_PHYNI</name>
<evidence type="ECO:0000256" key="1">
    <source>
        <dbReference type="SAM" id="MobiDB-lite"/>
    </source>
</evidence>
<evidence type="ECO:0000313" key="2">
    <source>
        <dbReference type="EMBL" id="ETM35347.1"/>
    </source>
</evidence>
<sequence length="52" mass="5825">MTTLNNLVARSHVQACQEKLFNHREKTAETANMSGTTKDYIPPSKYAAQTRA</sequence>
<feature type="region of interest" description="Disordered" evidence="1">
    <location>
        <begin position="27"/>
        <end position="52"/>
    </location>
</feature>
<dbReference type="AlphaFoldDB" id="W2MG63"/>
<gene>
    <name evidence="2" type="ORF">L914_17719</name>
</gene>
<dbReference type="Proteomes" id="UP000054532">
    <property type="component" value="Unassembled WGS sequence"/>
</dbReference>